<dbReference type="PANTHER" id="PTHR43807">
    <property type="entry name" value="FI04487P"/>
    <property type="match status" value="1"/>
</dbReference>
<dbReference type="InterPro" id="IPR015421">
    <property type="entry name" value="PyrdxlP-dep_Trfase_major"/>
</dbReference>
<gene>
    <name evidence="7" type="ORF">TW77_15200</name>
</gene>
<dbReference type="Proteomes" id="UP000033452">
    <property type="component" value="Unassembled WGS sequence"/>
</dbReference>
<evidence type="ECO:0000256" key="2">
    <source>
        <dbReference type="ARBA" id="ARBA00007441"/>
    </source>
</evidence>
<sequence>MESKLPHVGTSIFSKMTALANQHGALNLSQGFPEFDAPERLKLRLTQHVQAGMNQYAPSPGMPALQQQIALLAERKYGAQVDAAAQVTVTAGATEALFVAIQTLVRPGDEVIVFDPAYDSYAPAIELAGGRSVHIALRSPDYRIDWQQVAAAVTTKTRGIIINTPHNPSAKTLKAADMAALKALVAEHDLYVISDEVYEHITFDAQPHLSALRDPTLAARAMVVASFGKTFHCTGWKLGYCIAPEALTSEFRKIHQYVTFSCFTPAQLALADMLNEEPEHVDALADFYQHKRDLLIEALQSSRFTILPSEGSYFLLLDYSAISSLDDVGFCDYLVEAIGVAAIPLSVFYADGSSDKVIRLCFAKEDNTLLEAAKRLCQL</sequence>
<dbReference type="AlphaFoldDB" id="A0A0F4QIU2"/>
<proteinExistence type="inferred from homology"/>
<protein>
    <submittedName>
        <fullName evidence="7">Aminotransferase</fullName>
    </submittedName>
</protein>
<keyword evidence="8" id="KW-1185">Reference proteome</keyword>
<dbReference type="PANTHER" id="PTHR43807:SF20">
    <property type="entry name" value="FI04487P"/>
    <property type="match status" value="1"/>
</dbReference>
<evidence type="ECO:0000256" key="1">
    <source>
        <dbReference type="ARBA" id="ARBA00001933"/>
    </source>
</evidence>
<comment type="caution">
    <text evidence="7">The sequence shown here is derived from an EMBL/GenBank/DDBJ whole genome shotgun (WGS) entry which is preliminary data.</text>
</comment>
<dbReference type="CDD" id="cd00609">
    <property type="entry name" value="AAT_like"/>
    <property type="match status" value="1"/>
</dbReference>
<name>A0A0F4QIU2_9GAMM</name>
<evidence type="ECO:0000256" key="5">
    <source>
        <dbReference type="ARBA" id="ARBA00022898"/>
    </source>
</evidence>
<evidence type="ECO:0000313" key="8">
    <source>
        <dbReference type="Proteomes" id="UP000033452"/>
    </source>
</evidence>
<keyword evidence="3 7" id="KW-0032">Aminotransferase</keyword>
<dbReference type="Pfam" id="PF00155">
    <property type="entry name" value="Aminotran_1_2"/>
    <property type="match status" value="1"/>
</dbReference>
<dbReference type="GO" id="GO:0005737">
    <property type="term" value="C:cytoplasm"/>
    <property type="evidence" value="ECO:0007669"/>
    <property type="project" value="TreeGrafter"/>
</dbReference>
<organism evidence="7 8">
    <name type="scientific">Pseudoalteromonas rubra</name>
    <dbReference type="NCBI Taxonomy" id="43658"/>
    <lineage>
        <taxon>Bacteria</taxon>
        <taxon>Pseudomonadati</taxon>
        <taxon>Pseudomonadota</taxon>
        <taxon>Gammaproteobacteria</taxon>
        <taxon>Alteromonadales</taxon>
        <taxon>Pseudoalteromonadaceae</taxon>
        <taxon>Pseudoalteromonas</taxon>
    </lineage>
</organism>
<dbReference type="GO" id="GO:0030170">
    <property type="term" value="F:pyridoxal phosphate binding"/>
    <property type="evidence" value="ECO:0007669"/>
    <property type="project" value="InterPro"/>
</dbReference>
<reference evidence="7 8" key="1">
    <citation type="journal article" date="2015" name="BMC Genomics">
        <title>Genome mining reveals unlocked bioactive potential of marine Gram-negative bacteria.</title>
        <authorList>
            <person name="Machado H."/>
            <person name="Sonnenschein E.C."/>
            <person name="Melchiorsen J."/>
            <person name="Gram L."/>
        </authorList>
    </citation>
    <scope>NUCLEOTIDE SEQUENCE [LARGE SCALE GENOMIC DNA]</scope>
    <source>
        <strain evidence="7 8">S2471</strain>
    </source>
</reference>
<evidence type="ECO:0000259" key="6">
    <source>
        <dbReference type="Pfam" id="PF00155"/>
    </source>
</evidence>
<dbReference type="NCBIfam" id="NF006569">
    <property type="entry name" value="PRK09082.1"/>
    <property type="match status" value="1"/>
</dbReference>
<dbReference type="Gene3D" id="3.40.640.10">
    <property type="entry name" value="Type I PLP-dependent aspartate aminotransferase-like (Major domain)"/>
    <property type="match status" value="1"/>
</dbReference>
<accession>A0A0F4QIU2</accession>
<dbReference type="FunFam" id="3.40.640.10:FF:000033">
    <property type="entry name" value="Aspartate aminotransferase"/>
    <property type="match status" value="1"/>
</dbReference>
<keyword evidence="5" id="KW-0663">Pyridoxal phosphate</keyword>
<dbReference type="Gene3D" id="3.90.1150.10">
    <property type="entry name" value="Aspartate Aminotransferase, domain 1"/>
    <property type="match status" value="1"/>
</dbReference>
<dbReference type="InterPro" id="IPR004839">
    <property type="entry name" value="Aminotransferase_I/II_large"/>
</dbReference>
<feature type="domain" description="Aminotransferase class I/classII large" evidence="6">
    <location>
        <begin position="26"/>
        <end position="376"/>
    </location>
</feature>
<dbReference type="SUPFAM" id="SSF53383">
    <property type="entry name" value="PLP-dependent transferases"/>
    <property type="match status" value="1"/>
</dbReference>
<dbReference type="InterPro" id="IPR051326">
    <property type="entry name" value="Kynurenine-oxoglutarate_AT"/>
</dbReference>
<dbReference type="EMBL" id="JXYA01000036">
    <property type="protein sequence ID" value="KJZ07551.1"/>
    <property type="molecule type" value="Genomic_DNA"/>
</dbReference>
<evidence type="ECO:0000256" key="3">
    <source>
        <dbReference type="ARBA" id="ARBA00022576"/>
    </source>
</evidence>
<evidence type="ECO:0000256" key="4">
    <source>
        <dbReference type="ARBA" id="ARBA00022679"/>
    </source>
</evidence>
<dbReference type="GO" id="GO:0016212">
    <property type="term" value="F:kynurenine-oxoglutarate transaminase activity"/>
    <property type="evidence" value="ECO:0007669"/>
    <property type="project" value="TreeGrafter"/>
</dbReference>
<comment type="cofactor">
    <cofactor evidence="1">
        <name>pyridoxal 5'-phosphate</name>
        <dbReference type="ChEBI" id="CHEBI:597326"/>
    </cofactor>
</comment>
<dbReference type="PATRIC" id="fig|43658.5.peg.3220"/>
<evidence type="ECO:0000313" key="7">
    <source>
        <dbReference type="EMBL" id="KJZ07551.1"/>
    </source>
</evidence>
<dbReference type="InterPro" id="IPR015422">
    <property type="entry name" value="PyrdxlP-dep_Trfase_small"/>
</dbReference>
<dbReference type="InterPro" id="IPR015424">
    <property type="entry name" value="PyrdxlP-dep_Trfase"/>
</dbReference>
<keyword evidence="4 7" id="KW-0808">Transferase</keyword>
<comment type="similarity">
    <text evidence="2">Belongs to the class-I pyridoxal-phosphate-dependent aminotransferase family.</text>
</comment>
<dbReference type="OrthoDB" id="9803354at2"/>